<dbReference type="EMBL" id="CP033926">
    <property type="protein sequence ID" value="AZA99658.1"/>
    <property type="molecule type" value="Genomic_DNA"/>
</dbReference>
<sequence>MKISGKSILIMMKFKNVLLLAFFLGSFVINAQVRATVSGKTYDLESVKLTIDGFVITLDSEGLISDFNAPDLNGKIEYYDDKTFDKIKYGKLKSIGGVKIDYWDELGWNSAKNGKLKSIGSITVDYWDDSAFTREKAGKIKKIGDLNIDYWPDDVIDNSRMGKLKTIGDISIDYGTKDIIDQSKFQKLIKFGPVSLDYSNDKFINKQSYGLIKSINGNSEKISVSVL</sequence>
<evidence type="ECO:0000313" key="1">
    <source>
        <dbReference type="EMBL" id="AZA99658.1"/>
    </source>
</evidence>
<gene>
    <name evidence="1" type="ORF">EG359_08550</name>
</gene>
<organism evidence="1 2">
    <name type="scientific">Chryseobacterium joostei</name>
    <dbReference type="NCBI Taxonomy" id="112234"/>
    <lineage>
        <taxon>Bacteria</taxon>
        <taxon>Pseudomonadati</taxon>
        <taxon>Bacteroidota</taxon>
        <taxon>Flavobacteriia</taxon>
        <taxon>Flavobacteriales</taxon>
        <taxon>Weeksellaceae</taxon>
        <taxon>Chryseobacterium group</taxon>
        <taxon>Chryseobacterium</taxon>
    </lineage>
</organism>
<accession>A0ABN5SCP7</accession>
<proteinExistence type="predicted"/>
<evidence type="ECO:0000313" key="2">
    <source>
        <dbReference type="Proteomes" id="UP000279541"/>
    </source>
</evidence>
<dbReference type="Proteomes" id="UP000279541">
    <property type="component" value="Chromosome"/>
</dbReference>
<name>A0ABN5SCP7_9FLAO</name>
<evidence type="ECO:0008006" key="3">
    <source>
        <dbReference type="Google" id="ProtNLM"/>
    </source>
</evidence>
<keyword evidence="2" id="KW-1185">Reference proteome</keyword>
<reference evidence="1 2" key="1">
    <citation type="submission" date="2018-11" db="EMBL/GenBank/DDBJ databases">
        <title>Proposal to divide the Flavobacteriaceae and reorganize its genera based on Amino Acid Identity values calculated from whole genome sequences.</title>
        <authorList>
            <person name="Nicholson A.C."/>
            <person name="Gulvik C.A."/>
            <person name="Whitney A.M."/>
            <person name="Humrighouse B.W."/>
            <person name="Bell M."/>
            <person name="Holmes B."/>
            <person name="Steigerwalt A.G."/>
            <person name="Villarma A."/>
            <person name="Sheth M."/>
            <person name="Batra D."/>
            <person name="Pryor J."/>
            <person name="Bernardet J.-F."/>
            <person name="Hugo C."/>
            <person name="Kampfer P."/>
            <person name="Newman J."/>
            <person name="McQuiston J.R."/>
        </authorList>
    </citation>
    <scope>NUCLEOTIDE SEQUENCE [LARGE SCALE GENOMIC DNA]</scope>
    <source>
        <strain evidence="1 2">DSM 16927</strain>
    </source>
</reference>
<protein>
    <recommendedName>
        <fullName evidence="3">GLPGLI family protein</fullName>
    </recommendedName>
</protein>